<dbReference type="PANTHER" id="PTHR43434:SF1">
    <property type="entry name" value="PHOSPHOGLYCOLATE PHOSPHATASE"/>
    <property type="match status" value="1"/>
</dbReference>
<dbReference type="Pfam" id="PF13419">
    <property type="entry name" value="HAD_2"/>
    <property type="match status" value="1"/>
</dbReference>
<dbReference type="InterPro" id="IPR050155">
    <property type="entry name" value="HAD-like_hydrolase_sf"/>
</dbReference>
<dbReference type="Gene3D" id="3.40.50.1000">
    <property type="entry name" value="HAD superfamily/HAD-like"/>
    <property type="match status" value="1"/>
</dbReference>
<proteinExistence type="predicted"/>
<reference evidence="1" key="1">
    <citation type="journal article" date="2012" name="PLoS ONE">
        <title>Gene sets for utilization of primary and secondary nutrition supplies in the distal gut of endangered iberian lynx.</title>
        <authorList>
            <person name="Alcaide M."/>
            <person name="Messina E."/>
            <person name="Richter M."/>
            <person name="Bargiela R."/>
            <person name="Peplies J."/>
            <person name="Huws S.A."/>
            <person name="Newbold C.J."/>
            <person name="Golyshin P.N."/>
            <person name="Simon M.A."/>
            <person name="Lopez G."/>
            <person name="Yakimov M.M."/>
            <person name="Ferrer M."/>
        </authorList>
    </citation>
    <scope>NUCLEOTIDE SEQUENCE</scope>
</reference>
<dbReference type="EMBL" id="AMCI01000961">
    <property type="protein sequence ID" value="EJX07141.1"/>
    <property type="molecule type" value="Genomic_DNA"/>
</dbReference>
<dbReference type="SFLD" id="SFLDG01129">
    <property type="entry name" value="C1.5:_HAD__Beta-PGM__Phosphata"/>
    <property type="match status" value="1"/>
</dbReference>
<organism evidence="1">
    <name type="scientific">gut metagenome</name>
    <dbReference type="NCBI Taxonomy" id="749906"/>
    <lineage>
        <taxon>unclassified sequences</taxon>
        <taxon>metagenomes</taxon>
        <taxon>organismal metagenomes</taxon>
    </lineage>
</organism>
<dbReference type="SUPFAM" id="SSF56784">
    <property type="entry name" value="HAD-like"/>
    <property type="match status" value="1"/>
</dbReference>
<dbReference type="InterPro" id="IPR023198">
    <property type="entry name" value="PGP-like_dom2"/>
</dbReference>
<dbReference type="GO" id="GO:0008967">
    <property type="term" value="F:phosphoglycolate phosphatase activity"/>
    <property type="evidence" value="ECO:0007669"/>
    <property type="project" value="TreeGrafter"/>
</dbReference>
<sequence>MNTELLIWDWNGTLLDDVALCNNCLNQLLKETGNPAHYDRNAYREIFGFPIIDYYRKAGFDFERYPYEQLAAQFNQIYPAHAGECTLCPGVEQALRFAKDAGLHQIILSASEISALRQQVEHYQLTDYFDELIGQNDFYAHGKLEAARQWLARQKPDPAKAVLIGDSLHDAEVAQELGVRCILCAAGHQSRERLAFAGVPVIDTLEELPALLQNQL</sequence>
<name>J9D3D1_9ZZZZ</name>
<protein>
    <submittedName>
        <fullName evidence="1">Phosphoglycolate phosphatase</fullName>
    </submittedName>
</protein>
<dbReference type="InterPro" id="IPR041492">
    <property type="entry name" value="HAD_2"/>
</dbReference>
<gene>
    <name evidence="1" type="ORF">EVA_04750</name>
</gene>
<dbReference type="Gene3D" id="1.10.150.240">
    <property type="entry name" value="Putative phosphatase, domain 2"/>
    <property type="match status" value="1"/>
</dbReference>
<dbReference type="SFLD" id="SFLDS00003">
    <property type="entry name" value="Haloacid_Dehalogenase"/>
    <property type="match status" value="1"/>
</dbReference>
<dbReference type="AlphaFoldDB" id="J9D3D1"/>
<comment type="caution">
    <text evidence="1">The sequence shown here is derived from an EMBL/GenBank/DDBJ whole genome shotgun (WGS) entry which is preliminary data.</text>
</comment>
<dbReference type="InterPro" id="IPR036412">
    <property type="entry name" value="HAD-like_sf"/>
</dbReference>
<dbReference type="InterPro" id="IPR023214">
    <property type="entry name" value="HAD_sf"/>
</dbReference>
<accession>J9D3D1</accession>
<dbReference type="GO" id="GO:0005829">
    <property type="term" value="C:cytosol"/>
    <property type="evidence" value="ECO:0007669"/>
    <property type="project" value="TreeGrafter"/>
</dbReference>
<evidence type="ECO:0000313" key="1">
    <source>
        <dbReference type="EMBL" id="EJX07141.1"/>
    </source>
</evidence>
<dbReference type="PANTHER" id="PTHR43434">
    <property type="entry name" value="PHOSPHOGLYCOLATE PHOSPHATASE"/>
    <property type="match status" value="1"/>
</dbReference>
<dbReference type="GO" id="GO:0006281">
    <property type="term" value="P:DNA repair"/>
    <property type="evidence" value="ECO:0007669"/>
    <property type="project" value="TreeGrafter"/>
</dbReference>